<evidence type="ECO:0000313" key="3">
    <source>
        <dbReference type="Proteomes" id="UP000577362"/>
    </source>
</evidence>
<dbReference type="EMBL" id="JACIEN010000001">
    <property type="protein sequence ID" value="MBB4015295.1"/>
    <property type="molecule type" value="Genomic_DNA"/>
</dbReference>
<dbReference type="PROSITE" id="PS51819">
    <property type="entry name" value="VOC"/>
    <property type="match status" value="1"/>
</dbReference>
<dbReference type="SUPFAM" id="SSF54593">
    <property type="entry name" value="Glyoxalase/Bleomycin resistance protein/Dihydroxybiphenyl dioxygenase"/>
    <property type="match status" value="1"/>
</dbReference>
<protein>
    <recommendedName>
        <fullName evidence="1">VOC domain-containing protein</fullName>
    </recommendedName>
</protein>
<accession>A0A840BPS1</accession>
<dbReference type="InterPro" id="IPR029068">
    <property type="entry name" value="Glyas_Bleomycin-R_OHBP_Dase"/>
</dbReference>
<keyword evidence="3" id="KW-1185">Reference proteome</keyword>
<dbReference type="Gene3D" id="3.10.180.10">
    <property type="entry name" value="2,3-Dihydroxybiphenyl 1,2-Dioxygenase, domain 1"/>
    <property type="match status" value="1"/>
</dbReference>
<gene>
    <name evidence="2" type="ORF">GGR16_000301</name>
</gene>
<evidence type="ECO:0000259" key="1">
    <source>
        <dbReference type="PROSITE" id="PS51819"/>
    </source>
</evidence>
<name>A0A840BPS1_9HYPH</name>
<dbReference type="InterPro" id="IPR037523">
    <property type="entry name" value="VOC_core"/>
</dbReference>
<dbReference type="InterPro" id="IPR004360">
    <property type="entry name" value="Glyas_Fos-R_dOase_dom"/>
</dbReference>
<evidence type="ECO:0000313" key="2">
    <source>
        <dbReference type="EMBL" id="MBB4015295.1"/>
    </source>
</evidence>
<comment type="caution">
    <text evidence="2">The sequence shown here is derived from an EMBL/GenBank/DDBJ whole genome shotgun (WGS) entry which is preliminary data.</text>
</comment>
<proteinExistence type="predicted"/>
<reference evidence="2 3" key="1">
    <citation type="submission" date="2020-08" db="EMBL/GenBank/DDBJ databases">
        <title>Genomic Encyclopedia of Type Strains, Phase IV (KMG-IV): sequencing the most valuable type-strain genomes for metagenomic binning, comparative biology and taxonomic classification.</title>
        <authorList>
            <person name="Goeker M."/>
        </authorList>
    </citation>
    <scope>NUCLEOTIDE SEQUENCE [LARGE SCALE GENOMIC DNA]</scope>
    <source>
        <strain evidence="2 3">DSM 103737</strain>
    </source>
</reference>
<dbReference type="AlphaFoldDB" id="A0A840BPS1"/>
<dbReference type="Pfam" id="PF00903">
    <property type="entry name" value="Glyoxalase"/>
    <property type="match status" value="1"/>
</dbReference>
<dbReference type="RefSeq" id="WP_183315512.1">
    <property type="nucleotide sequence ID" value="NZ_JACIEN010000001.1"/>
</dbReference>
<sequence>MTAMVPARVNLITLGVTDRAASQRFYEKLGWQPKARAHEASITFLALDNVALALWDRDKLAEDAKLPLTPPGFGGFTLAINLPDEKAVDAALDAAVAAGGRLLKPGTRADWGGYSGYFADPDGHPWEVAFNPFMPLDARGLMVLPD</sequence>
<dbReference type="Proteomes" id="UP000577362">
    <property type="component" value="Unassembled WGS sequence"/>
</dbReference>
<dbReference type="PANTHER" id="PTHR36503">
    <property type="entry name" value="BLR2520 PROTEIN"/>
    <property type="match status" value="1"/>
</dbReference>
<feature type="domain" description="VOC" evidence="1">
    <location>
        <begin position="8"/>
        <end position="131"/>
    </location>
</feature>
<organism evidence="2 3">
    <name type="scientific">Chelatococcus caeni</name>
    <dbReference type="NCBI Taxonomy" id="1348468"/>
    <lineage>
        <taxon>Bacteria</taxon>
        <taxon>Pseudomonadati</taxon>
        <taxon>Pseudomonadota</taxon>
        <taxon>Alphaproteobacteria</taxon>
        <taxon>Hyphomicrobiales</taxon>
        <taxon>Chelatococcaceae</taxon>
        <taxon>Chelatococcus</taxon>
    </lineage>
</organism>
<dbReference type="PANTHER" id="PTHR36503:SF1">
    <property type="entry name" value="BLR2520 PROTEIN"/>
    <property type="match status" value="1"/>
</dbReference>